<reference evidence="2" key="1">
    <citation type="submission" date="2016-06" db="EMBL/GenBank/DDBJ databases">
        <title>Parallel loss of symbiosis genes in relatives of nitrogen-fixing non-legume Parasponia.</title>
        <authorList>
            <person name="Van Velzen R."/>
            <person name="Holmer R."/>
            <person name="Bu F."/>
            <person name="Rutten L."/>
            <person name="Van Zeijl A."/>
            <person name="Liu W."/>
            <person name="Santuari L."/>
            <person name="Cao Q."/>
            <person name="Sharma T."/>
            <person name="Shen D."/>
            <person name="Roswanjaya Y."/>
            <person name="Wardhani T."/>
            <person name="Kalhor M.S."/>
            <person name="Jansen J."/>
            <person name="Van den Hoogen J."/>
            <person name="Gungor B."/>
            <person name="Hartog M."/>
            <person name="Hontelez J."/>
            <person name="Verver J."/>
            <person name="Yang W.-C."/>
            <person name="Schijlen E."/>
            <person name="Repin R."/>
            <person name="Schilthuizen M."/>
            <person name="Schranz E."/>
            <person name="Heidstra R."/>
            <person name="Miyata K."/>
            <person name="Fedorova E."/>
            <person name="Kohlen W."/>
            <person name="Bisseling T."/>
            <person name="Smit S."/>
            <person name="Geurts R."/>
        </authorList>
    </citation>
    <scope>NUCLEOTIDE SEQUENCE [LARGE SCALE GENOMIC DNA]</scope>
    <source>
        <strain evidence="2">cv. WU1-14</strain>
    </source>
</reference>
<keyword evidence="2" id="KW-1185">Reference proteome</keyword>
<protein>
    <submittedName>
        <fullName evidence="1">Uncharacterized protein</fullName>
    </submittedName>
</protein>
<gene>
    <name evidence="1" type="ORF">PanWU01x14_008240</name>
</gene>
<dbReference type="OrthoDB" id="10465042at2759"/>
<accession>A0A2P5E4A6</accession>
<sequence length="102" mass="12071">MFDAYNGSTWCPMAPVYIFTFYHNQKASDKVSKPPRYQDSGSQWKKLRRTKKLDSEEKISESNEWNSYFESSHYVHCRFIIIVDSTTRSLPRSSQMVPVFVF</sequence>
<comment type="caution">
    <text evidence="1">The sequence shown here is derived from an EMBL/GenBank/DDBJ whole genome shotgun (WGS) entry which is preliminary data.</text>
</comment>
<dbReference type="EMBL" id="JXTB01000002">
    <property type="protein sequence ID" value="PON80374.1"/>
    <property type="molecule type" value="Genomic_DNA"/>
</dbReference>
<dbReference type="Proteomes" id="UP000237105">
    <property type="component" value="Unassembled WGS sequence"/>
</dbReference>
<name>A0A2P5E4A6_PARAD</name>
<dbReference type="AlphaFoldDB" id="A0A2P5E4A6"/>
<evidence type="ECO:0000313" key="1">
    <source>
        <dbReference type="EMBL" id="PON80374.1"/>
    </source>
</evidence>
<proteinExistence type="predicted"/>
<organism evidence="1 2">
    <name type="scientific">Parasponia andersonii</name>
    <name type="common">Sponia andersonii</name>
    <dbReference type="NCBI Taxonomy" id="3476"/>
    <lineage>
        <taxon>Eukaryota</taxon>
        <taxon>Viridiplantae</taxon>
        <taxon>Streptophyta</taxon>
        <taxon>Embryophyta</taxon>
        <taxon>Tracheophyta</taxon>
        <taxon>Spermatophyta</taxon>
        <taxon>Magnoliopsida</taxon>
        <taxon>eudicotyledons</taxon>
        <taxon>Gunneridae</taxon>
        <taxon>Pentapetalae</taxon>
        <taxon>rosids</taxon>
        <taxon>fabids</taxon>
        <taxon>Rosales</taxon>
        <taxon>Cannabaceae</taxon>
        <taxon>Parasponia</taxon>
    </lineage>
</organism>
<evidence type="ECO:0000313" key="2">
    <source>
        <dbReference type="Proteomes" id="UP000237105"/>
    </source>
</evidence>